<reference evidence="2 3" key="1">
    <citation type="journal article" date="2005" name="Nucleic Acids Res.">
        <title>Genomic blueprint of Hahella chejuensis, a marine microbe producing an algicidal agent.</title>
        <authorList>
            <person name="Jeong H."/>
            <person name="Yim J.H."/>
            <person name="Lee C."/>
            <person name="Choi S.-H."/>
            <person name="Park Y.K."/>
            <person name="Yoon S.H."/>
            <person name="Hur C.-G."/>
            <person name="Kang H.-Y."/>
            <person name="Kim D."/>
            <person name="Lee H.H."/>
            <person name="Park K.H."/>
            <person name="Park S.-H."/>
            <person name="Park H.-S."/>
            <person name="Lee H.K."/>
            <person name="Oh T.K."/>
            <person name="Kim J.F."/>
        </authorList>
    </citation>
    <scope>NUCLEOTIDE SEQUENCE [LARGE SCALE GENOMIC DNA]</scope>
    <source>
        <strain evidence="2 3">KCTC 2396</strain>
    </source>
</reference>
<dbReference type="Proteomes" id="UP000000238">
    <property type="component" value="Chromosome"/>
</dbReference>
<protein>
    <submittedName>
        <fullName evidence="2">Uncharacterized protein</fullName>
    </submittedName>
</protein>
<dbReference type="KEGG" id="hch:HCH_00868"/>
<evidence type="ECO:0000256" key="1">
    <source>
        <dbReference type="SAM" id="Phobius"/>
    </source>
</evidence>
<name>Q2SNL4_HAHCH</name>
<keyword evidence="1" id="KW-0812">Transmembrane</keyword>
<feature type="transmembrane region" description="Helical" evidence="1">
    <location>
        <begin position="12"/>
        <end position="29"/>
    </location>
</feature>
<proteinExistence type="predicted"/>
<keyword evidence="3" id="KW-1185">Reference proteome</keyword>
<dbReference type="HOGENOM" id="CLU_3403822_0_0_6"/>
<keyword evidence="1" id="KW-0472">Membrane</keyword>
<sequence length="30" mass="3593">MKIPVTVVMFGWRSLLDVAIFLFYMEILFL</sequence>
<dbReference type="EMBL" id="CP000155">
    <property type="protein sequence ID" value="ABC27760.1"/>
    <property type="molecule type" value="Genomic_DNA"/>
</dbReference>
<keyword evidence="1" id="KW-1133">Transmembrane helix</keyword>
<accession>Q2SNL4</accession>
<evidence type="ECO:0000313" key="3">
    <source>
        <dbReference type="Proteomes" id="UP000000238"/>
    </source>
</evidence>
<dbReference type="AlphaFoldDB" id="Q2SNL4"/>
<evidence type="ECO:0000313" key="2">
    <source>
        <dbReference type="EMBL" id="ABC27760.1"/>
    </source>
</evidence>
<dbReference type="STRING" id="349521.HCH_00868"/>
<organism evidence="2 3">
    <name type="scientific">Hahella chejuensis (strain KCTC 2396)</name>
    <dbReference type="NCBI Taxonomy" id="349521"/>
    <lineage>
        <taxon>Bacteria</taxon>
        <taxon>Pseudomonadati</taxon>
        <taxon>Pseudomonadota</taxon>
        <taxon>Gammaproteobacteria</taxon>
        <taxon>Oceanospirillales</taxon>
        <taxon>Hahellaceae</taxon>
        <taxon>Hahella</taxon>
    </lineage>
</organism>
<gene>
    <name evidence="2" type="ordered locus">HCH_00868</name>
</gene>